<feature type="non-terminal residue" evidence="3">
    <location>
        <position position="229"/>
    </location>
</feature>
<reference evidence="3 4" key="1">
    <citation type="submission" date="2024-05" db="EMBL/GenBank/DDBJ databases">
        <authorList>
            <person name="Wallberg A."/>
        </authorList>
    </citation>
    <scope>NUCLEOTIDE SEQUENCE [LARGE SCALE GENOMIC DNA]</scope>
</reference>
<name>A0AAV2SUX9_MEGNR</name>
<organism evidence="3 4">
    <name type="scientific">Meganyctiphanes norvegica</name>
    <name type="common">Northern krill</name>
    <name type="synonym">Thysanopoda norvegica</name>
    <dbReference type="NCBI Taxonomy" id="48144"/>
    <lineage>
        <taxon>Eukaryota</taxon>
        <taxon>Metazoa</taxon>
        <taxon>Ecdysozoa</taxon>
        <taxon>Arthropoda</taxon>
        <taxon>Crustacea</taxon>
        <taxon>Multicrustacea</taxon>
        <taxon>Malacostraca</taxon>
        <taxon>Eumalacostraca</taxon>
        <taxon>Eucarida</taxon>
        <taxon>Euphausiacea</taxon>
        <taxon>Euphausiidae</taxon>
        <taxon>Meganyctiphanes</taxon>
    </lineage>
</organism>
<evidence type="ECO:0000259" key="2">
    <source>
        <dbReference type="Pfam" id="PF26060"/>
    </source>
</evidence>
<gene>
    <name evidence="3" type="ORF">MNOR_LOCUS41807</name>
</gene>
<comment type="caution">
    <text evidence="3">The sequence shown here is derived from an EMBL/GenBank/DDBJ whole genome shotgun (WGS) entry which is preliminary data.</text>
</comment>
<sequence length="229" mass="24869">VSGDDEARGNNLRYSFVQLPRRDEKELPQMMIEKLGFVTSYTRASRANKIIITLPEESRNGPGCEVGVTSMSPVASCLISTKEPVQGCYHHNMLGLNNKDIHIIEVEGSSNENGSLMLSIIGSSDILSGSPNGIVERNMTLVLRSSRPTTWSLHTATLQGTITLLMGGEDQVENSSVSGPGVVLEVKRNEVPTRFDQMMISVATTVGPPVSYTRTKTPNKITITVPPKN</sequence>
<accession>A0AAV2SUX9</accession>
<evidence type="ECO:0000256" key="1">
    <source>
        <dbReference type="ARBA" id="ARBA00023180"/>
    </source>
</evidence>
<dbReference type="Proteomes" id="UP001497623">
    <property type="component" value="Unassembled WGS sequence"/>
</dbReference>
<dbReference type="EMBL" id="CAXKWB010171544">
    <property type="protein sequence ID" value="CAL4251652.1"/>
    <property type="molecule type" value="Genomic_DNA"/>
</dbReference>
<evidence type="ECO:0000313" key="3">
    <source>
        <dbReference type="EMBL" id="CAL4251652.1"/>
    </source>
</evidence>
<dbReference type="AlphaFoldDB" id="A0AAV2SUX9"/>
<protein>
    <recommendedName>
        <fullName evidence="2">TGFBR3/Endoglin-like N-terminal domain-containing protein</fullName>
    </recommendedName>
</protein>
<keyword evidence="4" id="KW-1185">Reference proteome</keyword>
<evidence type="ECO:0000313" key="4">
    <source>
        <dbReference type="Proteomes" id="UP001497623"/>
    </source>
</evidence>
<dbReference type="InterPro" id="IPR058899">
    <property type="entry name" value="TGFBR3/Endoglin-like_N"/>
</dbReference>
<feature type="domain" description="TGFBR3/Endoglin-like N-terminal" evidence="2">
    <location>
        <begin position="81"/>
        <end position="225"/>
    </location>
</feature>
<dbReference type="Pfam" id="PF26060">
    <property type="entry name" value="TGFBR3_N"/>
    <property type="match status" value="1"/>
</dbReference>
<keyword evidence="1" id="KW-0325">Glycoprotein</keyword>
<feature type="non-terminal residue" evidence="3">
    <location>
        <position position="1"/>
    </location>
</feature>
<proteinExistence type="predicted"/>